<sequence>MSLEEMATRVEKALGCRFEKGELNDGDAFIAHFLGLNVHLYDWRGLGDRVVFVLASVLEEYGMLRGPGGEHVELEVQEIGDAISALLAVREGGDWHPVSDEEVAAEREHGGRINERFRRQEEEGARRIKKRYR</sequence>
<comment type="caution">
    <text evidence="2">The sequence shown here is derived from an EMBL/GenBank/DDBJ whole genome shotgun (WGS) entry which is preliminary data.</text>
</comment>
<dbReference type="AlphaFoldDB" id="R1G252"/>
<reference evidence="2 3" key="1">
    <citation type="submission" date="2013-02" db="EMBL/GenBank/DDBJ databases">
        <title>Draft genome sequence of Amycolatopsis vancoresmycina strain DSM 44592T.</title>
        <authorList>
            <person name="Kumar S."/>
            <person name="Kaur N."/>
            <person name="Kaur C."/>
            <person name="Raghava G.P.S."/>
            <person name="Mayilraj S."/>
        </authorList>
    </citation>
    <scope>NUCLEOTIDE SEQUENCE [LARGE SCALE GENOMIC DNA]</scope>
    <source>
        <strain evidence="2 3">DSM 44592</strain>
    </source>
</reference>
<dbReference type="PATRIC" id="fig|1292037.4.peg.4936"/>
<dbReference type="EMBL" id="AOUO01000392">
    <property type="protein sequence ID" value="EOD65542.1"/>
    <property type="molecule type" value="Genomic_DNA"/>
</dbReference>
<proteinExistence type="predicted"/>
<dbReference type="Proteomes" id="UP000014139">
    <property type="component" value="Unassembled WGS sequence"/>
</dbReference>
<keyword evidence="3" id="KW-1185">Reference proteome</keyword>
<gene>
    <name evidence="2" type="ORF">H480_26107</name>
</gene>
<name>R1G252_9PSEU</name>
<evidence type="ECO:0000313" key="2">
    <source>
        <dbReference type="EMBL" id="EOD65542.1"/>
    </source>
</evidence>
<feature type="region of interest" description="Disordered" evidence="1">
    <location>
        <begin position="102"/>
        <end position="133"/>
    </location>
</feature>
<evidence type="ECO:0000313" key="3">
    <source>
        <dbReference type="Proteomes" id="UP000014139"/>
    </source>
</evidence>
<accession>R1G252</accession>
<evidence type="ECO:0000256" key="1">
    <source>
        <dbReference type="SAM" id="MobiDB-lite"/>
    </source>
</evidence>
<organism evidence="2 3">
    <name type="scientific">Amycolatopsis vancoresmycina DSM 44592</name>
    <dbReference type="NCBI Taxonomy" id="1292037"/>
    <lineage>
        <taxon>Bacteria</taxon>
        <taxon>Bacillati</taxon>
        <taxon>Actinomycetota</taxon>
        <taxon>Actinomycetes</taxon>
        <taxon>Pseudonocardiales</taxon>
        <taxon>Pseudonocardiaceae</taxon>
        <taxon>Amycolatopsis</taxon>
    </lineage>
</organism>
<feature type="compositionally biased region" description="Basic and acidic residues" evidence="1">
    <location>
        <begin position="102"/>
        <end position="126"/>
    </location>
</feature>
<protein>
    <submittedName>
        <fullName evidence="2">Uncharacterized protein</fullName>
    </submittedName>
</protein>